<dbReference type="Proteomes" id="UP000011991">
    <property type="component" value="Unassembled WGS sequence"/>
</dbReference>
<sequence>MDAQPNDSFNGRSIGRNRFFAASSESAAPPRDLAARFAIMMMPHAYCLSNLLAASPCPHCTCLFLILHLCILASMLAGQTSN</sequence>
<organism evidence="2 3">
    <name type="scientific">Rhodopirellula maiorica SM1</name>
    <dbReference type="NCBI Taxonomy" id="1265738"/>
    <lineage>
        <taxon>Bacteria</taxon>
        <taxon>Pseudomonadati</taxon>
        <taxon>Planctomycetota</taxon>
        <taxon>Planctomycetia</taxon>
        <taxon>Pirellulales</taxon>
        <taxon>Pirellulaceae</taxon>
        <taxon>Novipirellula</taxon>
    </lineage>
</organism>
<dbReference type="AlphaFoldDB" id="M5RS00"/>
<evidence type="ECO:0000313" key="2">
    <source>
        <dbReference type="EMBL" id="EMI16734.1"/>
    </source>
</evidence>
<keyword evidence="1" id="KW-1133">Transmembrane helix</keyword>
<dbReference type="EMBL" id="ANOG01000919">
    <property type="protein sequence ID" value="EMI16734.1"/>
    <property type="molecule type" value="Genomic_DNA"/>
</dbReference>
<gene>
    <name evidence="2" type="ORF">RMSM_06336</name>
</gene>
<proteinExistence type="predicted"/>
<evidence type="ECO:0000313" key="3">
    <source>
        <dbReference type="Proteomes" id="UP000011991"/>
    </source>
</evidence>
<protein>
    <submittedName>
        <fullName evidence="2">Uncharacterized protein</fullName>
    </submittedName>
</protein>
<keyword evidence="3" id="KW-1185">Reference proteome</keyword>
<evidence type="ECO:0000256" key="1">
    <source>
        <dbReference type="SAM" id="Phobius"/>
    </source>
</evidence>
<keyword evidence="1" id="KW-0472">Membrane</keyword>
<reference evidence="2 3" key="1">
    <citation type="journal article" date="2013" name="Mar. Genomics">
        <title>Expression of sulfatases in Rhodopirellula baltica and the diversity of sulfatases in the genus Rhodopirellula.</title>
        <authorList>
            <person name="Wegner C.E."/>
            <person name="Richter-Heitmann T."/>
            <person name="Klindworth A."/>
            <person name="Klockow C."/>
            <person name="Richter M."/>
            <person name="Achstetter T."/>
            <person name="Glockner F.O."/>
            <person name="Harder J."/>
        </authorList>
    </citation>
    <scope>NUCLEOTIDE SEQUENCE [LARGE SCALE GENOMIC DNA]</scope>
    <source>
        <strain evidence="2 3">SM1</strain>
    </source>
</reference>
<feature type="transmembrane region" description="Helical" evidence="1">
    <location>
        <begin position="60"/>
        <end position="78"/>
    </location>
</feature>
<name>M5RS00_9BACT</name>
<dbReference type="PATRIC" id="fig|1265738.3.peg.6315"/>
<accession>M5RS00</accession>
<keyword evidence="1" id="KW-0812">Transmembrane</keyword>
<comment type="caution">
    <text evidence="2">The sequence shown here is derived from an EMBL/GenBank/DDBJ whole genome shotgun (WGS) entry which is preliminary data.</text>
</comment>